<evidence type="ECO:0000313" key="1">
    <source>
        <dbReference type="EMBL" id="BBH53802.1"/>
    </source>
</evidence>
<organism evidence="1 2">
    <name type="scientific">Fluviispira sanaruensis</name>
    <dbReference type="NCBI Taxonomy" id="2493639"/>
    <lineage>
        <taxon>Bacteria</taxon>
        <taxon>Pseudomonadati</taxon>
        <taxon>Bdellovibrionota</taxon>
        <taxon>Oligoflexia</taxon>
        <taxon>Silvanigrellales</taxon>
        <taxon>Silvanigrellaceae</taxon>
        <taxon>Fluviispira</taxon>
    </lineage>
</organism>
<dbReference type="AlphaFoldDB" id="A0A4P2VXQ9"/>
<name>A0A4P2VXQ9_FLUSA</name>
<reference evidence="1 2" key="1">
    <citation type="submission" date="2018-12" db="EMBL/GenBank/DDBJ databases">
        <title>Rubrispira sanarue gen. nov., sp., nov., a member of the order Silvanigrellales, isolated from a brackish lake in Hamamatsu Japan.</title>
        <authorList>
            <person name="Maejima Y."/>
            <person name="Iino T."/>
            <person name="Muraguchi Y."/>
            <person name="Fukuda K."/>
            <person name="Nojiri H."/>
            <person name="Ohkuma M."/>
            <person name="Moriuchi R."/>
            <person name="Dohra H."/>
            <person name="Kimbara K."/>
            <person name="Shintani M."/>
        </authorList>
    </citation>
    <scope>NUCLEOTIDE SEQUENCE [LARGE SCALE GENOMIC DNA]</scope>
    <source>
        <strain evidence="1 2">RF1110005</strain>
    </source>
</reference>
<dbReference type="EMBL" id="AP019368">
    <property type="protein sequence ID" value="BBH53802.1"/>
    <property type="molecule type" value="Genomic_DNA"/>
</dbReference>
<evidence type="ECO:0008006" key="3">
    <source>
        <dbReference type="Google" id="ProtNLM"/>
    </source>
</evidence>
<dbReference type="InterPro" id="IPR016024">
    <property type="entry name" value="ARM-type_fold"/>
</dbReference>
<dbReference type="Proteomes" id="UP000291236">
    <property type="component" value="Chromosome"/>
</dbReference>
<sequence length="573" mass="65739">MSCRLGDRKYYDVSYISTGSSDLTLFQSTKQAFKVEFKGKVKETCLEDKDESIFIQYDFKNAHTFVRNQEITQHLKDSHINTNLVLVDISKNGVINEIYFSKYIDPTISNIYREYIANSFVNFTNKENNKNEWENSIQNFAGISQYVYTILNARVTRNFVDGDGQNQSFLYDDAKNIKKYYSNDSQTFYSLAANNIPFSIRMKRYLNLFLNNKQIGFEETTFYKKLQETKNTDLASIQNKVNSLKGSEFYKTDLLAKDVEERLKEKILLQNFKYTQFTDFLRQADLEKKENYTEYFLQLKSLFSLEPKSTSDAIPYLAKLNQMSDEFSLVISALVNANNIESQQAMIQTYYLLTDKKAKMVLLANLATSESPAIETETFARSFLSINDRDIRNTAVLALGNIARNLNGKDNNRKNNVFNDLTNEVNSAQDPHAKSVALLALGNAADERALDNIKANLSAQNEDVRKSAAFALRFINRSEPDQALNNILLYDKSEAVKLSALEAIAYRNQGQEIIETQKKILRSDVSEKIRMQALKNLAQAGEKEEVKYAMTNDLSKSVRTYAENLLTRFENNL</sequence>
<dbReference type="InterPro" id="IPR011989">
    <property type="entry name" value="ARM-like"/>
</dbReference>
<dbReference type="Gene3D" id="1.25.10.10">
    <property type="entry name" value="Leucine-rich Repeat Variant"/>
    <property type="match status" value="1"/>
</dbReference>
<proteinExistence type="predicted"/>
<keyword evidence="2" id="KW-1185">Reference proteome</keyword>
<accession>A0A4P2VXQ9</accession>
<gene>
    <name evidence="1" type="ORF">JCM31447_22520</name>
</gene>
<dbReference type="KEGG" id="sbf:JCM31447_22520"/>
<evidence type="ECO:0000313" key="2">
    <source>
        <dbReference type="Proteomes" id="UP000291236"/>
    </source>
</evidence>
<protein>
    <recommendedName>
        <fullName evidence="3">HEAT repeat domain-containing protein</fullName>
    </recommendedName>
</protein>
<dbReference type="SUPFAM" id="SSF48371">
    <property type="entry name" value="ARM repeat"/>
    <property type="match status" value="1"/>
</dbReference>